<reference evidence="1" key="1">
    <citation type="submission" date="2021-06" db="EMBL/GenBank/DDBJ databases">
        <authorList>
            <person name="Kallberg Y."/>
            <person name="Tangrot J."/>
            <person name="Rosling A."/>
        </authorList>
    </citation>
    <scope>NUCLEOTIDE SEQUENCE</scope>
    <source>
        <strain evidence="1">AU212A</strain>
    </source>
</reference>
<organism evidence="1 2">
    <name type="scientific">Scutellospora calospora</name>
    <dbReference type="NCBI Taxonomy" id="85575"/>
    <lineage>
        <taxon>Eukaryota</taxon>
        <taxon>Fungi</taxon>
        <taxon>Fungi incertae sedis</taxon>
        <taxon>Mucoromycota</taxon>
        <taxon>Glomeromycotina</taxon>
        <taxon>Glomeromycetes</taxon>
        <taxon>Diversisporales</taxon>
        <taxon>Gigasporaceae</taxon>
        <taxon>Scutellospora</taxon>
    </lineage>
</organism>
<feature type="non-terminal residue" evidence="1">
    <location>
        <position position="118"/>
    </location>
</feature>
<protein>
    <submittedName>
        <fullName evidence="1">7640_t:CDS:1</fullName>
    </submittedName>
</protein>
<sequence length="118" mass="13624">MYGEKNICNKDIVKINEEADEEITLRENNKIINKLQEEAKLSSLWTIYRMLTDDKHRCKVRESGFPVAAIERRKKVVVSRDTTFKVADHDYTKTGIIPSVIMICNIPESINGDFYTGQ</sequence>
<evidence type="ECO:0000313" key="2">
    <source>
        <dbReference type="Proteomes" id="UP000789860"/>
    </source>
</evidence>
<accession>A0ACA9M0T8</accession>
<dbReference type="Proteomes" id="UP000789860">
    <property type="component" value="Unassembled WGS sequence"/>
</dbReference>
<evidence type="ECO:0000313" key="1">
    <source>
        <dbReference type="EMBL" id="CAG8553490.1"/>
    </source>
</evidence>
<proteinExistence type="predicted"/>
<keyword evidence="2" id="KW-1185">Reference proteome</keyword>
<dbReference type="EMBL" id="CAJVPM010008240">
    <property type="protein sequence ID" value="CAG8553490.1"/>
    <property type="molecule type" value="Genomic_DNA"/>
</dbReference>
<name>A0ACA9M0T8_9GLOM</name>
<comment type="caution">
    <text evidence="1">The sequence shown here is derived from an EMBL/GenBank/DDBJ whole genome shotgun (WGS) entry which is preliminary data.</text>
</comment>
<gene>
    <name evidence="1" type="ORF">SCALOS_LOCUS5265</name>
</gene>